<sequence length="168" mass="19539">MVFESYGVAKHDASFNESMAYLLKLNKYRPPKSNETNLGIRIHTDKNFVTILSQCQINGLEVQIKDDEWISVDFSPSSLIIMANDAFMAWSNGRIVSPRHRVVMNGQEDRYSITSFSFKKGIIEIPEELVDEEHPQKFKSFDHFKFLEFYAKDPQYLDERIIKSFCGI</sequence>
<dbReference type="Gene3D" id="2.60.120.330">
    <property type="entry name" value="B-lactam Antibiotic, Isopenicillin N Synthase, Chain"/>
    <property type="match status" value="1"/>
</dbReference>
<dbReference type="EMBL" id="JAUHHV010000007">
    <property type="protein sequence ID" value="KAK1418877.1"/>
    <property type="molecule type" value="Genomic_DNA"/>
</dbReference>
<feature type="domain" description="Fe2OG dioxygenase" evidence="1">
    <location>
        <begin position="19"/>
        <end position="119"/>
    </location>
</feature>
<evidence type="ECO:0000259" key="1">
    <source>
        <dbReference type="PROSITE" id="PS51471"/>
    </source>
</evidence>
<dbReference type="AlphaFoldDB" id="A0AAD8NRW8"/>
<dbReference type="InterPro" id="IPR050231">
    <property type="entry name" value="Iron_ascorbate_oxido_reductase"/>
</dbReference>
<dbReference type="SUPFAM" id="SSF51197">
    <property type="entry name" value="Clavaminate synthase-like"/>
    <property type="match status" value="1"/>
</dbReference>
<dbReference type="InterPro" id="IPR005123">
    <property type="entry name" value="Oxoglu/Fe-dep_dioxygenase_dom"/>
</dbReference>
<comment type="caution">
    <text evidence="2">The sequence shown here is derived from an EMBL/GenBank/DDBJ whole genome shotgun (WGS) entry which is preliminary data.</text>
</comment>
<dbReference type="InterPro" id="IPR044861">
    <property type="entry name" value="IPNS-like_FE2OG_OXY"/>
</dbReference>
<keyword evidence="3" id="KW-1185">Reference proteome</keyword>
<protein>
    <recommendedName>
        <fullName evidence="1">Fe2OG dioxygenase domain-containing protein</fullName>
    </recommendedName>
</protein>
<accession>A0AAD8NRW8</accession>
<dbReference type="PROSITE" id="PS51471">
    <property type="entry name" value="FE2OG_OXY"/>
    <property type="match status" value="1"/>
</dbReference>
<proteinExistence type="predicted"/>
<evidence type="ECO:0000313" key="2">
    <source>
        <dbReference type="EMBL" id="KAK1418877.1"/>
    </source>
</evidence>
<dbReference type="InterPro" id="IPR027443">
    <property type="entry name" value="IPNS-like_sf"/>
</dbReference>
<dbReference type="Proteomes" id="UP001229421">
    <property type="component" value="Unassembled WGS sequence"/>
</dbReference>
<name>A0AAD8NRW8_TARER</name>
<gene>
    <name evidence="2" type="ORF">QVD17_28026</name>
</gene>
<dbReference type="Pfam" id="PF03171">
    <property type="entry name" value="2OG-FeII_Oxy"/>
    <property type="match status" value="1"/>
</dbReference>
<reference evidence="2" key="1">
    <citation type="journal article" date="2023" name="bioRxiv">
        <title>Improved chromosome-level genome assembly for marigold (Tagetes erecta).</title>
        <authorList>
            <person name="Jiang F."/>
            <person name="Yuan L."/>
            <person name="Wang S."/>
            <person name="Wang H."/>
            <person name="Xu D."/>
            <person name="Wang A."/>
            <person name="Fan W."/>
        </authorList>
    </citation>
    <scope>NUCLEOTIDE SEQUENCE</scope>
    <source>
        <strain evidence="2">WSJ</strain>
        <tissue evidence="2">Leaf</tissue>
    </source>
</reference>
<dbReference type="PANTHER" id="PTHR47990">
    <property type="entry name" value="2-OXOGLUTARATE (2OG) AND FE(II)-DEPENDENT OXYGENASE SUPERFAMILY PROTEIN-RELATED"/>
    <property type="match status" value="1"/>
</dbReference>
<evidence type="ECO:0000313" key="3">
    <source>
        <dbReference type="Proteomes" id="UP001229421"/>
    </source>
</evidence>
<organism evidence="2 3">
    <name type="scientific">Tagetes erecta</name>
    <name type="common">African marigold</name>
    <dbReference type="NCBI Taxonomy" id="13708"/>
    <lineage>
        <taxon>Eukaryota</taxon>
        <taxon>Viridiplantae</taxon>
        <taxon>Streptophyta</taxon>
        <taxon>Embryophyta</taxon>
        <taxon>Tracheophyta</taxon>
        <taxon>Spermatophyta</taxon>
        <taxon>Magnoliopsida</taxon>
        <taxon>eudicotyledons</taxon>
        <taxon>Gunneridae</taxon>
        <taxon>Pentapetalae</taxon>
        <taxon>asterids</taxon>
        <taxon>campanulids</taxon>
        <taxon>Asterales</taxon>
        <taxon>Asteraceae</taxon>
        <taxon>Asteroideae</taxon>
        <taxon>Heliantheae alliance</taxon>
        <taxon>Tageteae</taxon>
        <taxon>Tagetes</taxon>
    </lineage>
</organism>